<reference evidence="5" key="1">
    <citation type="submission" date="2018-05" db="EMBL/GenBank/DDBJ databases">
        <authorList>
            <person name="Nie L."/>
        </authorList>
    </citation>
    <scope>NUCLEOTIDE SEQUENCE [LARGE SCALE GENOMIC DNA]</scope>
    <source>
        <strain evidence="5">NL</strain>
    </source>
</reference>
<feature type="compositionally biased region" description="Basic and acidic residues" evidence="1">
    <location>
        <begin position="17"/>
        <end position="28"/>
    </location>
</feature>
<evidence type="ECO:0000256" key="2">
    <source>
        <dbReference type="SAM" id="Phobius"/>
    </source>
</evidence>
<feature type="transmembrane region" description="Helical" evidence="2">
    <location>
        <begin position="234"/>
        <end position="254"/>
    </location>
</feature>
<keyword evidence="2" id="KW-1133">Transmembrane helix</keyword>
<dbReference type="InterPro" id="IPR025403">
    <property type="entry name" value="TgpA-like_C"/>
</dbReference>
<feature type="region of interest" description="Disordered" evidence="1">
    <location>
        <begin position="17"/>
        <end position="116"/>
    </location>
</feature>
<feature type="compositionally biased region" description="Low complexity" evidence="1">
    <location>
        <begin position="85"/>
        <end position="96"/>
    </location>
</feature>
<evidence type="ECO:0000259" key="3">
    <source>
        <dbReference type="Pfam" id="PF13559"/>
    </source>
</evidence>
<organism evidence="4 5">
    <name type="scientific">Hymenobacter edaphi</name>
    <dbReference type="NCBI Taxonomy" id="2211146"/>
    <lineage>
        <taxon>Bacteria</taxon>
        <taxon>Pseudomonadati</taxon>
        <taxon>Bacteroidota</taxon>
        <taxon>Cytophagia</taxon>
        <taxon>Cytophagales</taxon>
        <taxon>Hymenobacteraceae</taxon>
        <taxon>Hymenobacter</taxon>
    </lineage>
</organism>
<dbReference type="AlphaFoldDB" id="A0A328BD08"/>
<sequence>MVVDLRALRRGQHCHVDARGRPGRRAHDYYGPVRRKIGGRRRGHDHAGGGPGHADQHQPAAHAHHLRAADVSVLQPGGTPRPCEPAVARRAAGPDARPGRRPHRPRWSRRLPVPPQLRRPSPLMPLFRFRFSGHRAAGGLLALLLLAAVPLPAPAQKARPKTTQRAPAVLPPGPAPAAVRRFSAAELQRLRADDDLQYRQDPPPDNPVLRWFQQLLRRIFRVVFSPESGIYWKILFYALAVGALVLVVLQLLGLKPGEWLRGRGRRVPVPYALEADDVHEETLPDRLRAAEEAGQWRLATRLGYLLVLKQLTDRALIDWQPQKTNHHYDAELRQRGPALAPAFGALTWQFEYVWYGEFALTREQYGQVQAERRAFLTTLTTRNFAA</sequence>
<dbReference type="Proteomes" id="UP000248553">
    <property type="component" value="Unassembled WGS sequence"/>
</dbReference>
<keyword evidence="5" id="KW-1185">Reference proteome</keyword>
<comment type="caution">
    <text evidence="4">The sequence shown here is derived from an EMBL/GenBank/DDBJ whole genome shotgun (WGS) entry which is preliminary data.</text>
</comment>
<feature type="domain" description="Protein-glutamine gamma-glutamyltransferase-like C-terminal" evidence="3">
    <location>
        <begin position="304"/>
        <end position="370"/>
    </location>
</feature>
<proteinExistence type="predicted"/>
<evidence type="ECO:0000256" key="1">
    <source>
        <dbReference type="SAM" id="MobiDB-lite"/>
    </source>
</evidence>
<feature type="transmembrane region" description="Helical" evidence="2">
    <location>
        <begin position="136"/>
        <end position="153"/>
    </location>
</feature>
<name>A0A328BD08_9BACT</name>
<protein>
    <recommendedName>
        <fullName evidence="3">Protein-glutamine gamma-glutamyltransferase-like C-terminal domain-containing protein</fullName>
    </recommendedName>
</protein>
<gene>
    <name evidence="4" type="ORF">DLM85_16945</name>
</gene>
<evidence type="ECO:0000313" key="4">
    <source>
        <dbReference type="EMBL" id="RAK65222.1"/>
    </source>
</evidence>
<keyword evidence="2" id="KW-0472">Membrane</keyword>
<evidence type="ECO:0000313" key="5">
    <source>
        <dbReference type="Proteomes" id="UP000248553"/>
    </source>
</evidence>
<dbReference type="Pfam" id="PF13559">
    <property type="entry name" value="DUF4129"/>
    <property type="match status" value="1"/>
</dbReference>
<feature type="compositionally biased region" description="Basic residues" evidence="1">
    <location>
        <begin position="99"/>
        <end position="109"/>
    </location>
</feature>
<feature type="compositionally biased region" description="Basic residues" evidence="1">
    <location>
        <begin position="33"/>
        <end position="44"/>
    </location>
</feature>
<keyword evidence="2" id="KW-0812">Transmembrane</keyword>
<dbReference type="OrthoDB" id="5491447at2"/>
<accession>A0A328BD08</accession>
<dbReference type="EMBL" id="QHKM01000005">
    <property type="protein sequence ID" value="RAK65222.1"/>
    <property type="molecule type" value="Genomic_DNA"/>
</dbReference>